<dbReference type="EMBL" id="LWMH01000001">
    <property type="protein sequence ID" value="KZS45078.1"/>
    <property type="molecule type" value="Genomic_DNA"/>
</dbReference>
<evidence type="ECO:0000313" key="2">
    <source>
        <dbReference type="Proteomes" id="UP000076796"/>
    </source>
</evidence>
<comment type="caution">
    <text evidence="1">The sequence shown here is derived from an EMBL/GenBank/DDBJ whole genome shotgun (WGS) entry which is preliminary data.</text>
</comment>
<dbReference type="AlphaFoldDB" id="A0A163GPP5"/>
<organism evidence="1 2">
    <name type="scientific">Paenibacillus glucanolyticus</name>
    <dbReference type="NCBI Taxonomy" id="59843"/>
    <lineage>
        <taxon>Bacteria</taxon>
        <taxon>Bacillati</taxon>
        <taxon>Bacillota</taxon>
        <taxon>Bacilli</taxon>
        <taxon>Bacillales</taxon>
        <taxon>Paenibacillaceae</taxon>
        <taxon>Paenibacillus</taxon>
    </lineage>
</organism>
<accession>A0A163GPP5</accession>
<proteinExistence type="predicted"/>
<dbReference type="Proteomes" id="UP000076796">
    <property type="component" value="Unassembled WGS sequence"/>
</dbReference>
<protein>
    <submittedName>
        <fullName evidence="1">Uncharacterized protein</fullName>
    </submittedName>
</protein>
<reference evidence="1" key="1">
    <citation type="journal article" date="2016" name="Genome Announc.">
        <title>Draft genomes of two strains of Paenibacillus glucanolyticus with capability to degrade lignocellulose.</title>
        <authorList>
            <person name="Mathews S.L."/>
            <person name="Pawlak J."/>
            <person name="Grunden A.M."/>
        </authorList>
    </citation>
    <scope>NUCLEOTIDE SEQUENCE [LARGE SCALE GENOMIC DNA]</scope>
    <source>
        <strain evidence="1">SLM1</strain>
    </source>
</reference>
<sequence>MMEVDRNTKKKKRKRVNENISNWSFGKIRKQLNYKFSVADGKLDISKVDFPRYGQTPILLPLLELFNWM</sequence>
<name>A0A163GPP5_9BACL</name>
<keyword evidence="2" id="KW-1185">Reference proteome</keyword>
<gene>
    <name evidence="1" type="ORF">AWU65_03605</name>
</gene>
<evidence type="ECO:0000313" key="1">
    <source>
        <dbReference type="EMBL" id="KZS45078.1"/>
    </source>
</evidence>